<dbReference type="Pfam" id="PF07690">
    <property type="entry name" value="MFS_1"/>
    <property type="match status" value="1"/>
</dbReference>
<protein>
    <recommendedName>
        <fullName evidence="8">Sulfatase N-terminal domain-containing protein</fullName>
    </recommendedName>
</protein>
<feature type="transmembrane region" description="Helical" evidence="7">
    <location>
        <begin position="1008"/>
        <end position="1026"/>
    </location>
</feature>
<evidence type="ECO:0000259" key="8">
    <source>
        <dbReference type="Pfam" id="PF00884"/>
    </source>
</evidence>
<feature type="compositionally biased region" description="Polar residues" evidence="6">
    <location>
        <begin position="719"/>
        <end position="735"/>
    </location>
</feature>
<comment type="caution">
    <text evidence="9">The sequence shown here is derived from an EMBL/GenBank/DDBJ whole genome shotgun (WGS) entry which is preliminary data.</text>
</comment>
<feature type="transmembrane region" description="Helical" evidence="7">
    <location>
        <begin position="561"/>
        <end position="579"/>
    </location>
</feature>
<feature type="transmembrane region" description="Helical" evidence="7">
    <location>
        <begin position="591"/>
        <end position="611"/>
    </location>
</feature>
<dbReference type="EMBL" id="JAANBB010000042">
    <property type="protein sequence ID" value="KAF7553688.1"/>
    <property type="molecule type" value="Genomic_DNA"/>
</dbReference>
<sequence length="1049" mass="116944">MLGDVKIRHVVLINLESTRQDVFPIKKNSYIWKKLGNTFSDKKLPTDAQNRLATLTPNANFITGDYEDGFEHENKKPRGGLNFRNAYTTVSYTLKSLTGTLCGVIPLHADWNAELKRHIYQPCLPQIFEAFNRLNQSNDNAKNDFTSFKWKSWYMQSVDGKFDRQVPLMEKIGFPADKIITKQYLRGESPKFGHLEVAPDFWGIPEPALEDYVRDVFVSARKNKERLFLTHLTGTTHAPFQVPGNKTTVPLSNNGRHMQLAKYLDTVGYVDPWLGLVLGILEEQGVADETLVVVVGDHGLCVAERGCTTPYYEPGVTNYHVPLVLSHPKLPHINIDDAVTSIQILPTILDLLRETGSLSESGGEAALDLIRNYEGQSLIRPSEPFSNATGQPDWQITVISPGSAWLSVRDASQPNWHVVVPIRANIEWRFTNVASDPNGLKPVRGFGFHPFLERIEREHGIAAAEWAEKAAFMSLLPGTKRLFTDEWASVSGDSQLEKHGDIILVPRPTKSPNDPLNWSIARKVWHSVLVCYIVALTAATSNVAGAASVGVNEKYGISYDVFNTGAGVLFIGIGYWTLLSSPAVHLYGRRILYLVGTTWGLIGNIWFGLLQNKADTIWSQLFVGASESVAEAVVQLSLLDIWFEHQNGTSLGFYTLATSVGTYIGPLIGGHVASSSLGWRWIGNLGAIASGITLILFYFGLEETAFQRNRYLNREPNNREQQNVDASGADTSRNGENPHDDSPMGENGGVGDEKSAAVTPAAEVGVGIDEEAPYHSGDLRRRRFSLSYTQPKTYWERIAIVTPAPNLRGLGIQQYVHRLWHTLRIFTFPAVWFAGLQWGMQNVALSFYLTVQEDNWSGPPWNYSDAAVGNMNLPCLIGSVIGCFYGGYCSDLFLLWMTRRNRGIMEAEFRLYLMFLCVIIFPAGMLLFGIGSAKGWDWPVPYLGLGFIGFGYGCAGDLSITYLADSYPDMVLEGMVGVAVINNSLAMVFTFVASYWLDTGVQNCFIELGALSFVVLMTSLPMILWGKRWRRWTKDQYIIFLRIRDGMDD</sequence>
<organism evidence="9 10">
    <name type="scientific">Cylindrodendrum hubeiense</name>
    <dbReference type="NCBI Taxonomy" id="595255"/>
    <lineage>
        <taxon>Eukaryota</taxon>
        <taxon>Fungi</taxon>
        <taxon>Dikarya</taxon>
        <taxon>Ascomycota</taxon>
        <taxon>Pezizomycotina</taxon>
        <taxon>Sordariomycetes</taxon>
        <taxon>Hypocreomycetidae</taxon>
        <taxon>Hypocreales</taxon>
        <taxon>Nectriaceae</taxon>
        <taxon>Cylindrodendrum</taxon>
    </lineage>
</organism>
<dbReference type="GO" id="GO:0022857">
    <property type="term" value="F:transmembrane transporter activity"/>
    <property type="evidence" value="ECO:0007669"/>
    <property type="project" value="InterPro"/>
</dbReference>
<evidence type="ECO:0000313" key="9">
    <source>
        <dbReference type="EMBL" id="KAF7553688.1"/>
    </source>
</evidence>
<feature type="transmembrane region" description="Helical" evidence="7">
    <location>
        <begin position="942"/>
        <end position="964"/>
    </location>
</feature>
<dbReference type="OrthoDB" id="5215911at2759"/>
<comment type="subcellular location">
    <subcellularLocation>
        <location evidence="1">Membrane</location>
        <topology evidence="1">Multi-pass membrane protein</topology>
    </subcellularLocation>
</comment>
<evidence type="ECO:0000256" key="1">
    <source>
        <dbReference type="ARBA" id="ARBA00004141"/>
    </source>
</evidence>
<feature type="transmembrane region" description="Helical" evidence="7">
    <location>
        <begin position="871"/>
        <end position="897"/>
    </location>
</feature>
<dbReference type="CDD" id="cd17323">
    <property type="entry name" value="MFS_Tpo1_MDR_like"/>
    <property type="match status" value="1"/>
</dbReference>
<dbReference type="Pfam" id="PF00884">
    <property type="entry name" value="Sulfatase"/>
    <property type="match status" value="1"/>
</dbReference>
<dbReference type="PANTHER" id="PTHR23502">
    <property type="entry name" value="MAJOR FACILITATOR SUPERFAMILY"/>
    <property type="match status" value="1"/>
</dbReference>
<feature type="transmembrane region" description="Helical" evidence="7">
    <location>
        <begin position="651"/>
        <end position="669"/>
    </location>
</feature>
<evidence type="ECO:0000256" key="3">
    <source>
        <dbReference type="ARBA" id="ARBA00022989"/>
    </source>
</evidence>
<dbReference type="GO" id="GO:0005886">
    <property type="term" value="C:plasma membrane"/>
    <property type="evidence" value="ECO:0007669"/>
    <property type="project" value="TreeGrafter"/>
</dbReference>
<evidence type="ECO:0000256" key="6">
    <source>
        <dbReference type="SAM" id="MobiDB-lite"/>
    </source>
</evidence>
<reference evidence="9" key="1">
    <citation type="submission" date="2020-03" db="EMBL/GenBank/DDBJ databases">
        <title>Draft Genome Sequence of Cylindrodendrum hubeiense.</title>
        <authorList>
            <person name="Buettner E."/>
            <person name="Kellner H."/>
        </authorList>
    </citation>
    <scope>NUCLEOTIDE SEQUENCE</scope>
    <source>
        <strain evidence="9">IHI 201604</strain>
    </source>
</reference>
<keyword evidence="3 7" id="KW-1133">Transmembrane helix</keyword>
<feature type="transmembrane region" description="Helical" evidence="7">
    <location>
        <begin position="909"/>
        <end position="930"/>
    </location>
</feature>
<dbReference type="Proteomes" id="UP000722485">
    <property type="component" value="Unassembled WGS sequence"/>
</dbReference>
<name>A0A9P5HL44_9HYPO</name>
<evidence type="ECO:0000313" key="10">
    <source>
        <dbReference type="Proteomes" id="UP000722485"/>
    </source>
</evidence>
<feature type="transmembrane region" description="Helical" evidence="7">
    <location>
        <begin position="825"/>
        <end position="851"/>
    </location>
</feature>
<dbReference type="AlphaFoldDB" id="A0A9P5HL44"/>
<evidence type="ECO:0000256" key="2">
    <source>
        <dbReference type="ARBA" id="ARBA00022692"/>
    </source>
</evidence>
<dbReference type="InterPro" id="IPR000917">
    <property type="entry name" value="Sulfatase_N"/>
</dbReference>
<feature type="transmembrane region" description="Helical" evidence="7">
    <location>
        <begin position="529"/>
        <end position="549"/>
    </location>
</feature>
<dbReference type="PANTHER" id="PTHR23502:SF34">
    <property type="entry name" value="PROTEIN HOL1"/>
    <property type="match status" value="1"/>
</dbReference>
<dbReference type="SUPFAM" id="SSF53649">
    <property type="entry name" value="Alkaline phosphatase-like"/>
    <property type="match status" value="1"/>
</dbReference>
<proteinExistence type="predicted"/>
<evidence type="ECO:0000256" key="5">
    <source>
        <dbReference type="ARBA" id="ARBA00023180"/>
    </source>
</evidence>
<evidence type="ECO:0000256" key="7">
    <source>
        <dbReference type="SAM" id="Phobius"/>
    </source>
</evidence>
<keyword evidence="10" id="KW-1185">Reference proteome</keyword>
<dbReference type="SUPFAM" id="SSF103473">
    <property type="entry name" value="MFS general substrate transporter"/>
    <property type="match status" value="1"/>
</dbReference>
<feature type="domain" description="Sulfatase N-terminal" evidence="8">
    <location>
        <begin position="76"/>
        <end position="352"/>
    </location>
</feature>
<keyword evidence="2 7" id="KW-0812">Transmembrane</keyword>
<dbReference type="Gene3D" id="1.20.1250.20">
    <property type="entry name" value="MFS general substrate transporter like domains"/>
    <property type="match status" value="2"/>
</dbReference>
<dbReference type="Gene3D" id="3.40.720.10">
    <property type="entry name" value="Alkaline Phosphatase, subunit A"/>
    <property type="match status" value="1"/>
</dbReference>
<feature type="transmembrane region" description="Helical" evidence="7">
    <location>
        <begin position="976"/>
        <end position="996"/>
    </location>
</feature>
<gene>
    <name evidence="9" type="ORF">G7Z17_g3423</name>
</gene>
<feature type="region of interest" description="Disordered" evidence="6">
    <location>
        <begin position="712"/>
        <end position="756"/>
    </location>
</feature>
<feature type="transmembrane region" description="Helical" evidence="7">
    <location>
        <begin position="681"/>
        <end position="701"/>
    </location>
</feature>
<dbReference type="InterPro" id="IPR036259">
    <property type="entry name" value="MFS_trans_sf"/>
</dbReference>
<dbReference type="InterPro" id="IPR017850">
    <property type="entry name" value="Alkaline_phosphatase_core_sf"/>
</dbReference>
<accession>A0A9P5HL44</accession>
<keyword evidence="4 7" id="KW-0472">Membrane</keyword>
<dbReference type="InterPro" id="IPR011701">
    <property type="entry name" value="MFS"/>
</dbReference>
<keyword evidence="5" id="KW-0325">Glycoprotein</keyword>
<evidence type="ECO:0000256" key="4">
    <source>
        <dbReference type="ARBA" id="ARBA00023136"/>
    </source>
</evidence>